<gene>
    <name evidence="1" type="ORF">LTRI10_LOCUS20070</name>
</gene>
<dbReference type="EMBL" id="OZ034816">
    <property type="protein sequence ID" value="CAL1378495.1"/>
    <property type="molecule type" value="Genomic_DNA"/>
</dbReference>
<dbReference type="AlphaFoldDB" id="A0AAV2DY35"/>
<evidence type="ECO:0008006" key="3">
    <source>
        <dbReference type="Google" id="ProtNLM"/>
    </source>
</evidence>
<evidence type="ECO:0000313" key="2">
    <source>
        <dbReference type="Proteomes" id="UP001497516"/>
    </source>
</evidence>
<reference evidence="1 2" key="1">
    <citation type="submission" date="2024-04" db="EMBL/GenBank/DDBJ databases">
        <authorList>
            <person name="Fracassetti M."/>
        </authorList>
    </citation>
    <scope>NUCLEOTIDE SEQUENCE [LARGE SCALE GENOMIC DNA]</scope>
</reference>
<protein>
    <recommendedName>
        <fullName evidence="3">Secreted protein</fullName>
    </recommendedName>
</protein>
<proteinExistence type="predicted"/>
<sequence length="114" mass="12271">MSSPSAAAILLYSSCMLARSFMIMSRSRFASSTSARTVSMLESVLNCIATMVRIKAYRSSFSVSSTTTPSRRCSACRDKHLVWATPAALDPASVFSVVNLVIAMVLVGRPSLEL</sequence>
<organism evidence="1 2">
    <name type="scientific">Linum trigynum</name>
    <dbReference type="NCBI Taxonomy" id="586398"/>
    <lineage>
        <taxon>Eukaryota</taxon>
        <taxon>Viridiplantae</taxon>
        <taxon>Streptophyta</taxon>
        <taxon>Embryophyta</taxon>
        <taxon>Tracheophyta</taxon>
        <taxon>Spermatophyta</taxon>
        <taxon>Magnoliopsida</taxon>
        <taxon>eudicotyledons</taxon>
        <taxon>Gunneridae</taxon>
        <taxon>Pentapetalae</taxon>
        <taxon>rosids</taxon>
        <taxon>fabids</taxon>
        <taxon>Malpighiales</taxon>
        <taxon>Linaceae</taxon>
        <taxon>Linum</taxon>
    </lineage>
</organism>
<dbReference type="Proteomes" id="UP001497516">
    <property type="component" value="Chromosome 3"/>
</dbReference>
<evidence type="ECO:0000313" key="1">
    <source>
        <dbReference type="EMBL" id="CAL1378495.1"/>
    </source>
</evidence>
<keyword evidence="2" id="KW-1185">Reference proteome</keyword>
<name>A0AAV2DY35_9ROSI</name>
<accession>A0AAV2DY35</accession>